<feature type="domain" description="Helicase C-terminal" evidence="7">
    <location>
        <begin position="233"/>
        <end position="378"/>
    </location>
</feature>
<evidence type="ECO:0000313" key="9">
    <source>
        <dbReference type="Proteomes" id="UP001597497"/>
    </source>
</evidence>
<name>A0ABW5R7C9_9BACL</name>
<dbReference type="PANTHER" id="PTHR47963:SF7">
    <property type="entry name" value="ATP-DEPENDENT RNA HELICASE YFML-RELATED"/>
    <property type="match status" value="1"/>
</dbReference>
<evidence type="ECO:0000259" key="6">
    <source>
        <dbReference type="PROSITE" id="PS51192"/>
    </source>
</evidence>
<dbReference type="Gene3D" id="3.40.50.300">
    <property type="entry name" value="P-loop containing nucleotide triphosphate hydrolases"/>
    <property type="match status" value="2"/>
</dbReference>
<evidence type="ECO:0000259" key="7">
    <source>
        <dbReference type="PROSITE" id="PS51194"/>
    </source>
</evidence>
<evidence type="ECO:0000256" key="3">
    <source>
        <dbReference type="ARBA" id="ARBA00022806"/>
    </source>
</evidence>
<keyword evidence="1" id="KW-0547">Nucleotide-binding</keyword>
<reference evidence="9" key="1">
    <citation type="journal article" date="2019" name="Int. J. Syst. Evol. Microbiol.">
        <title>The Global Catalogue of Microorganisms (GCM) 10K type strain sequencing project: providing services to taxonomists for standard genome sequencing and annotation.</title>
        <authorList>
            <consortium name="The Broad Institute Genomics Platform"/>
            <consortium name="The Broad Institute Genome Sequencing Center for Infectious Disease"/>
            <person name="Wu L."/>
            <person name="Ma J."/>
        </authorList>
    </citation>
    <scope>NUCLEOTIDE SEQUENCE [LARGE SCALE GENOMIC DNA]</scope>
    <source>
        <strain evidence="9">KCTC 33676</strain>
    </source>
</reference>
<feature type="compositionally biased region" description="Basic and acidic residues" evidence="5">
    <location>
        <begin position="423"/>
        <end position="433"/>
    </location>
</feature>
<dbReference type="InterPro" id="IPR050547">
    <property type="entry name" value="DEAD_box_RNA_helicases"/>
</dbReference>
<dbReference type="PROSITE" id="PS51192">
    <property type="entry name" value="HELICASE_ATP_BIND_1"/>
    <property type="match status" value="1"/>
</dbReference>
<dbReference type="CDD" id="cd00268">
    <property type="entry name" value="DEADc"/>
    <property type="match status" value="1"/>
</dbReference>
<feature type="domain" description="Helicase ATP-binding" evidence="6">
    <location>
        <begin position="34"/>
        <end position="206"/>
    </location>
</feature>
<dbReference type="Proteomes" id="UP001597497">
    <property type="component" value="Unassembled WGS sequence"/>
</dbReference>
<dbReference type="RefSeq" id="WP_379928041.1">
    <property type="nucleotide sequence ID" value="NZ_JBHUMM010000005.1"/>
</dbReference>
<dbReference type="SMART" id="SM00487">
    <property type="entry name" value="DEXDc"/>
    <property type="match status" value="1"/>
</dbReference>
<dbReference type="SMART" id="SM00490">
    <property type="entry name" value="HELICc"/>
    <property type="match status" value="1"/>
</dbReference>
<evidence type="ECO:0000256" key="2">
    <source>
        <dbReference type="ARBA" id="ARBA00022801"/>
    </source>
</evidence>
<sequence>MSESWNELQLPSEWSEFMINEGKTAPTAIQAAAWATIQGEEDTIIQSHTGSGKTLAYLLPLMTRIAKQPDIKTPQAVIVVPTRELAMQIVNVIRDLQSVTGLAAIPLIGGVNIQRQIENLKKHPQIVVGTTSRIVELIELKKLKMHQVQAIVMDEVDQMLALKQQNELSKIIQSTLKERQLVAVSATINQAVRDYLNTWSSAVRFVYVPHEDKLPPTIAHGYVVCEQREKIDMLRKLLRSMKLNRAIIFTNEMDQIAGIVQKLTFHRLKVAAIYGDQEQVERAHIIQQFRSGKVPFLVTTDLGSRGLDIEQIEAVIQFDPALTTDQYVHRAGRTGRMGTAGRVMTFATSREVAELVRMGNRLEIELVEQAYYEGKWLSPEQAKQLKSGNRSQAKSRKKPVSKTQVSKKEGRHRDQKSKGAPRWLKEKGNQGRP</sequence>
<keyword evidence="2 8" id="KW-0378">Hydrolase</keyword>
<dbReference type="InterPro" id="IPR027417">
    <property type="entry name" value="P-loop_NTPase"/>
</dbReference>
<keyword evidence="9" id="KW-1185">Reference proteome</keyword>
<keyword evidence="4" id="KW-0067">ATP-binding</keyword>
<evidence type="ECO:0000256" key="5">
    <source>
        <dbReference type="SAM" id="MobiDB-lite"/>
    </source>
</evidence>
<keyword evidence="3 8" id="KW-0347">Helicase</keyword>
<dbReference type="EC" id="3.6.4.-" evidence="8"/>
<dbReference type="InterPro" id="IPR014001">
    <property type="entry name" value="Helicase_ATP-bd"/>
</dbReference>
<protein>
    <submittedName>
        <fullName evidence="8">DEAD/DEAH box helicase</fullName>
        <ecNumber evidence="8">3.6.4.-</ecNumber>
    </submittedName>
</protein>
<proteinExistence type="predicted"/>
<evidence type="ECO:0000313" key="8">
    <source>
        <dbReference type="EMBL" id="MFD2670631.1"/>
    </source>
</evidence>
<dbReference type="InterPro" id="IPR011545">
    <property type="entry name" value="DEAD/DEAH_box_helicase_dom"/>
</dbReference>
<dbReference type="PANTHER" id="PTHR47963">
    <property type="entry name" value="DEAD-BOX ATP-DEPENDENT RNA HELICASE 47, MITOCHONDRIAL"/>
    <property type="match status" value="1"/>
</dbReference>
<dbReference type="GO" id="GO:0004386">
    <property type="term" value="F:helicase activity"/>
    <property type="evidence" value="ECO:0007669"/>
    <property type="project" value="UniProtKB-KW"/>
</dbReference>
<dbReference type="GO" id="GO:0016787">
    <property type="term" value="F:hydrolase activity"/>
    <property type="evidence" value="ECO:0007669"/>
    <property type="project" value="UniProtKB-KW"/>
</dbReference>
<dbReference type="Pfam" id="PF00270">
    <property type="entry name" value="DEAD"/>
    <property type="match status" value="1"/>
</dbReference>
<dbReference type="CDD" id="cd18787">
    <property type="entry name" value="SF2_C_DEAD"/>
    <property type="match status" value="1"/>
</dbReference>
<dbReference type="SUPFAM" id="SSF52540">
    <property type="entry name" value="P-loop containing nucleoside triphosphate hydrolases"/>
    <property type="match status" value="1"/>
</dbReference>
<dbReference type="EMBL" id="JBHUMM010000005">
    <property type="protein sequence ID" value="MFD2670631.1"/>
    <property type="molecule type" value="Genomic_DNA"/>
</dbReference>
<evidence type="ECO:0000256" key="1">
    <source>
        <dbReference type="ARBA" id="ARBA00022741"/>
    </source>
</evidence>
<feature type="region of interest" description="Disordered" evidence="5">
    <location>
        <begin position="381"/>
        <end position="433"/>
    </location>
</feature>
<dbReference type="PROSITE" id="PS51194">
    <property type="entry name" value="HELICASE_CTER"/>
    <property type="match status" value="1"/>
</dbReference>
<accession>A0ABW5R7C9</accession>
<dbReference type="InterPro" id="IPR001650">
    <property type="entry name" value="Helicase_C-like"/>
</dbReference>
<gene>
    <name evidence="8" type="ORF">ACFSUC_03275</name>
</gene>
<evidence type="ECO:0000256" key="4">
    <source>
        <dbReference type="ARBA" id="ARBA00022840"/>
    </source>
</evidence>
<organism evidence="8 9">
    <name type="scientific">Marinicrinis sediminis</name>
    <dbReference type="NCBI Taxonomy" id="1652465"/>
    <lineage>
        <taxon>Bacteria</taxon>
        <taxon>Bacillati</taxon>
        <taxon>Bacillota</taxon>
        <taxon>Bacilli</taxon>
        <taxon>Bacillales</taxon>
        <taxon>Paenibacillaceae</taxon>
    </lineage>
</organism>
<dbReference type="Pfam" id="PF00271">
    <property type="entry name" value="Helicase_C"/>
    <property type="match status" value="1"/>
</dbReference>
<comment type="caution">
    <text evidence="8">The sequence shown here is derived from an EMBL/GenBank/DDBJ whole genome shotgun (WGS) entry which is preliminary data.</text>
</comment>
<dbReference type="InterPro" id="IPR044742">
    <property type="entry name" value="DEAD/DEAH_RhlB"/>
</dbReference>